<dbReference type="SUPFAM" id="SSF81342">
    <property type="entry name" value="Transmembrane di-heme cytochromes"/>
    <property type="match status" value="1"/>
</dbReference>
<reference evidence="8 9" key="1">
    <citation type="submission" date="2016-10" db="EMBL/GenBank/DDBJ databases">
        <authorList>
            <person name="de Groot N.N."/>
        </authorList>
    </citation>
    <scope>NUCLEOTIDE SEQUENCE [LARGE SCALE GENOMIC DNA]</scope>
    <source>
        <strain evidence="8 9">CGMCC 1.10959</strain>
    </source>
</reference>
<evidence type="ECO:0000256" key="3">
    <source>
        <dbReference type="ARBA" id="ARBA00022692"/>
    </source>
</evidence>
<dbReference type="EMBL" id="FPAW01000056">
    <property type="protein sequence ID" value="SFU21067.1"/>
    <property type="molecule type" value="Genomic_DNA"/>
</dbReference>
<evidence type="ECO:0000259" key="7">
    <source>
        <dbReference type="Pfam" id="PF01292"/>
    </source>
</evidence>
<feature type="transmembrane region" description="Helical" evidence="6">
    <location>
        <begin position="92"/>
        <end position="115"/>
    </location>
</feature>
<keyword evidence="5 6" id="KW-0472">Membrane</keyword>
<dbReference type="GO" id="GO:0020037">
    <property type="term" value="F:heme binding"/>
    <property type="evidence" value="ECO:0007669"/>
    <property type="project" value="TreeGrafter"/>
</dbReference>
<dbReference type="InterPro" id="IPR011577">
    <property type="entry name" value="Cyt_b561_bac/Ni-Hgenase"/>
</dbReference>
<dbReference type="Gene3D" id="1.20.950.20">
    <property type="entry name" value="Transmembrane di-heme cytochromes, Chain C"/>
    <property type="match status" value="1"/>
</dbReference>
<dbReference type="InterPro" id="IPR051542">
    <property type="entry name" value="Hydrogenase_cytochrome"/>
</dbReference>
<evidence type="ECO:0000256" key="5">
    <source>
        <dbReference type="ARBA" id="ARBA00023136"/>
    </source>
</evidence>
<evidence type="ECO:0000313" key="9">
    <source>
        <dbReference type="Proteomes" id="UP000182466"/>
    </source>
</evidence>
<dbReference type="OrthoDB" id="196472at2"/>
<evidence type="ECO:0000313" key="8">
    <source>
        <dbReference type="EMBL" id="SFU21067.1"/>
    </source>
</evidence>
<comment type="subcellular location">
    <subcellularLocation>
        <location evidence="1">Cell membrane</location>
        <topology evidence="1">Multi-pass membrane protein</topology>
    </subcellularLocation>
</comment>
<feature type="transmembrane region" description="Helical" evidence="6">
    <location>
        <begin position="33"/>
        <end position="54"/>
    </location>
</feature>
<evidence type="ECO:0000256" key="2">
    <source>
        <dbReference type="ARBA" id="ARBA00022475"/>
    </source>
</evidence>
<keyword evidence="4 6" id="KW-1133">Transmembrane helix</keyword>
<evidence type="ECO:0000256" key="4">
    <source>
        <dbReference type="ARBA" id="ARBA00022989"/>
    </source>
</evidence>
<dbReference type="GO" id="GO:0005886">
    <property type="term" value="C:plasma membrane"/>
    <property type="evidence" value="ECO:0007669"/>
    <property type="project" value="UniProtKB-SubCell"/>
</dbReference>
<evidence type="ECO:0000256" key="6">
    <source>
        <dbReference type="SAM" id="Phobius"/>
    </source>
</evidence>
<dbReference type="GO" id="GO:0009055">
    <property type="term" value="F:electron transfer activity"/>
    <property type="evidence" value="ECO:0007669"/>
    <property type="project" value="InterPro"/>
</dbReference>
<sequence>MIRVWDPLVRLFHWGLVLAFAAAWLTGDENELWHIWAGYFAAGLIAVRLVWGLVGSRYARFSQFVRGPGTVAKYLRDMLRGREARYIGHNPAGAAMIVALLLTMSATAFTGWLMVEPSRLAYLPQVPQIVAPALADDDGGYERGEGGNEALEEAHEVLANLMLVLVVLHIVGVMIASRRHHENLARAMITGRKRAANPGDIA</sequence>
<dbReference type="Proteomes" id="UP000182466">
    <property type="component" value="Unassembled WGS sequence"/>
</dbReference>
<keyword evidence="3 6" id="KW-0812">Transmembrane</keyword>
<dbReference type="GO" id="GO:0022904">
    <property type="term" value="P:respiratory electron transport chain"/>
    <property type="evidence" value="ECO:0007669"/>
    <property type="project" value="InterPro"/>
</dbReference>
<dbReference type="InterPro" id="IPR016174">
    <property type="entry name" value="Di-haem_cyt_TM"/>
</dbReference>
<dbReference type="PANTHER" id="PTHR30485">
    <property type="entry name" value="NI/FE-HYDROGENASE 1 B-TYPE CYTOCHROME SUBUNIT"/>
    <property type="match status" value="1"/>
</dbReference>
<dbReference type="PANTHER" id="PTHR30485:SF2">
    <property type="entry name" value="BLL0597 PROTEIN"/>
    <property type="match status" value="1"/>
</dbReference>
<name>A0A1I7EAW2_9RHOB</name>
<dbReference type="STRING" id="999627.SAMN05216236_15610"/>
<evidence type="ECO:0000256" key="1">
    <source>
        <dbReference type="ARBA" id="ARBA00004651"/>
    </source>
</evidence>
<feature type="transmembrane region" description="Helical" evidence="6">
    <location>
        <begin position="7"/>
        <end position="27"/>
    </location>
</feature>
<dbReference type="RefSeq" id="WP_027260372.1">
    <property type="nucleotide sequence ID" value="NZ_FPAW01000056.1"/>
</dbReference>
<organism evidence="8 9">
    <name type="scientific">Sedimentitalea nanhaiensis</name>
    <dbReference type="NCBI Taxonomy" id="999627"/>
    <lineage>
        <taxon>Bacteria</taxon>
        <taxon>Pseudomonadati</taxon>
        <taxon>Pseudomonadota</taxon>
        <taxon>Alphaproteobacteria</taxon>
        <taxon>Rhodobacterales</taxon>
        <taxon>Paracoccaceae</taxon>
        <taxon>Sedimentitalea</taxon>
    </lineage>
</organism>
<gene>
    <name evidence="8" type="ORF">SAMN05216236_15610</name>
</gene>
<protein>
    <submittedName>
        <fullName evidence="8">Cytochrome b</fullName>
    </submittedName>
</protein>
<feature type="transmembrane region" description="Helical" evidence="6">
    <location>
        <begin position="157"/>
        <end position="176"/>
    </location>
</feature>
<dbReference type="eggNOG" id="COG3658">
    <property type="taxonomic scope" value="Bacteria"/>
</dbReference>
<dbReference type="Pfam" id="PF01292">
    <property type="entry name" value="Ni_hydr_CYTB"/>
    <property type="match status" value="1"/>
</dbReference>
<accession>A0A1I7EAW2</accession>
<keyword evidence="9" id="KW-1185">Reference proteome</keyword>
<feature type="domain" description="Cytochrome b561 bacterial/Ni-hydrogenase" evidence="7">
    <location>
        <begin position="4"/>
        <end position="191"/>
    </location>
</feature>
<dbReference type="AlphaFoldDB" id="A0A1I7EAW2"/>
<proteinExistence type="predicted"/>
<keyword evidence="2" id="KW-1003">Cell membrane</keyword>